<keyword evidence="2" id="KW-1185">Reference proteome</keyword>
<evidence type="ECO:0000313" key="1">
    <source>
        <dbReference type="EMBL" id="TDF73283.1"/>
    </source>
</evidence>
<protein>
    <submittedName>
        <fullName evidence="1">PorV/PorQ family protein</fullName>
    </submittedName>
</protein>
<gene>
    <name evidence="1" type="ORF">E0946_03435</name>
</gene>
<sequence>MKKNLIFLIALSLILIPTLISAKPFGKVGTVALQFLKLGVDARAIGMGEAYTAVTDDISSVYWNPAGLAPAYQNQAFVSHTNWVADIMHEFAACSFTNGVSTVAAYGSVLHMDDMDITDEETFGPTGEKFTNSSMAFGVDYAQQFTNKFSAGVGVKYLRENLYEFSVNSFSVDVGSMYNTGWRNIKIGMALRNFGPDIHYYVDDDEDGATDEDPFDLFDNDGDGAIDEDGPELDSKIPMCFSLGVSGDIMRTWNEKIPTDERTIYNSLNHWIVSIQLDNVIDRMETWNIGTEYKYGNLFLRAGYQINYDANGFSAGVGYQIPTNFAIINVDYAYTDMGDLAESFLKSAHRLSIKFKF</sequence>
<dbReference type="Proteomes" id="UP000294588">
    <property type="component" value="Unassembled WGS sequence"/>
</dbReference>
<organism evidence="1 2">
    <name type="scientific">Candidatus Syntrophosphaera thermopropionivorans</name>
    <dbReference type="NCBI Taxonomy" id="2593015"/>
    <lineage>
        <taxon>Bacteria</taxon>
        <taxon>Pseudomonadati</taxon>
        <taxon>Candidatus Cloacimonadota</taxon>
        <taxon>Candidatus Cloacimonadia</taxon>
        <taxon>Candidatus Cloacimonadales</taxon>
        <taxon>Candidatus Cloacimonadaceae</taxon>
        <taxon>Candidatus Syntrophosphaera</taxon>
    </lineage>
</organism>
<proteinExistence type="predicted"/>
<name>A0AC61QJH8_9BACT</name>
<reference evidence="1" key="1">
    <citation type="submission" date="2019-03" db="EMBL/GenBank/DDBJ databases">
        <title>Candidatus Syntrophosphaera thermopropionivorans: a novel player in syntrophic propionate oxidation during anaerobic digestion.</title>
        <authorList>
            <person name="Dyksma S."/>
        </authorList>
    </citation>
    <scope>NUCLEOTIDE SEQUENCE</scope>
    <source>
        <strain evidence="1">W5</strain>
    </source>
</reference>
<dbReference type="EMBL" id="SMOG01000007">
    <property type="protein sequence ID" value="TDF73283.1"/>
    <property type="molecule type" value="Genomic_DNA"/>
</dbReference>
<evidence type="ECO:0000313" key="2">
    <source>
        <dbReference type="Proteomes" id="UP000294588"/>
    </source>
</evidence>
<accession>A0AC61QJH8</accession>
<comment type="caution">
    <text evidence="1">The sequence shown here is derived from an EMBL/GenBank/DDBJ whole genome shotgun (WGS) entry which is preliminary data.</text>
</comment>